<dbReference type="RefSeq" id="WP_066328075.1">
    <property type="nucleotide sequence ID" value="NZ_LWSG01000004.1"/>
</dbReference>
<feature type="domain" description="Na+-translocating membrane potential-generating system MpsC" evidence="1">
    <location>
        <begin position="9"/>
        <end position="110"/>
    </location>
</feature>
<dbReference type="Proteomes" id="UP000078534">
    <property type="component" value="Unassembled WGS sequence"/>
</dbReference>
<sequence length="228" mass="26504">MQIQDQLSYISGYTSKLLRQKFGRGPQSCQATVNQNHLVIYIRGFLSPMEEVLLSQGKNDMIDLIRIAIIKSVLEELKGVIQVTIQSEVCDFYHDWNIPNNSGILMFVLNNPINQENEHIQLDTNVFEAEISRLSALVQKIPDRIILYPISRQILLVERKGILVPIEKALIAKGFDEELRLAKDELEKKYFHREGRFDEMFKQSVVDIFIDWNLKEDKSLMGFIIHNR</sequence>
<dbReference type="InterPro" id="IPR018745">
    <property type="entry name" value="MpsC"/>
</dbReference>
<evidence type="ECO:0000313" key="3">
    <source>
        <dbReference type="Proteomes" id="UP000078534"/>
    </source>
</evidence>
<dbReference type="STRING" id="152268.A6K24_16615"/>
<dbReference type="EMBL" id="LWSG01000004">
    <property type="protein sequence ID" value="OAS88328.1"/>
    <property type="molecule type" value="Genomic_DNA"/>
</dbReference>
<keyword evidence="3" id="KW-1185">Reference proteome</keyword>
<comment type="caution">
    <text evidence="2">The sequence shown here is derived from an EMBL/GenBank/DDBJ whole genome shotgun (WGS) entry which is preliminary data.</text>
</comment>
<reference evidence="3" key="1">
    <citation type="submission" date="2016-04" db="EMBL/GenBank/DDBJ databases">
        <authorList>
            <person name="Lyu Z."/>
            <person name="Lyu W."/>
        </authorList>
    </citation>
    <scope>NUCLEOTIDE SEQUENCE [LARGE SCALE GENOMIC DNA]</scope>
    <source>
        <strain evidence="3">C44</strain>
    </source>
</reference>
<evidence type="ECO:0000313" key="2">
    <source>
        <dbReference type="EMBL" id="OAS88328.1"/>
    </source>
</evidence>
<evidence type="ECO:0000259" key="1">
    <source>
        <dbReference type="Pfam" id="PF10057"/>
    </source>
</evidence>
<name>A0A179T4X1_9BACI</name>
<gene>
    <name evidence="2" type="ORF">A6K24_16615</name>
</gene>
<dbReference type="Pfam" id="PF10057">
    <property type="entry name" value="MpsC"/>
    <property type="match status" value="2"/>
</dbReference>
<dbReference type="OrthoDB" id="2677857at2"/>
<organism evidence="2 3">
    <name type="scientific">Metabacillus litoralis</name>
    <dbReference type="NCBI Taxonomy" id="152268"/>
    <lineage>
        <taxon>Bacteria</taxon>
        <taxon>Bacillati</taxon>
        <taxon>Bacillota</taxon>
        <taxon>Bacilli</taxon>
        <taxon>Bacillales</taxon>
        <taxon>Bacillaceae</taxon>
        <taxon>Metabacillus</taxon>
    </lineage>
</organism>
<accession>A0A179T4X1</accession>
<proteinExistence type="predicted"/>
<feature type="domain" description="Na+-translocating membrane potential-generating system MpsC" evidence="1">
    <location>
        <begin position="138"/>
        <end position="225"/>
    </location>
</feature>
<protein>
    <recommendedName>
        <fullName evidence="1">Na+-translocating membrane potential-generating system MpsC domain-containing protein</fullName>
    </recommendedName>
</protein>
<dbReference type="AlphaFoldDB" id="A0A179T4X1"/>